<keyword evidence="7" id="KW-0227">DNA damage</keyword>
<accession>A0ABD0JKW9</accession>
<dbReference type="Gene3D" id="2.130.10.10">
    <property type="entry name" value="YVTN repeat-like/Quinoprotein amine dehydrogenase"/>
    <property type="match status" value="1"/>
</dbReference>
<sequence>MAEEMIEAAQEEEQEIAAEMAAQFLNEERPESVFGAPKAGAGMWASCIRVLNPINGQTLQKIALEQNEAAHSIALVKFASKPDEQYLIVGLSRDLVLAPRSLSGGILHTYKVTEAGAKLELMHTTQVEEMPGAIAPFQGRVLIGVGRFLRIYDLGKKKLLRKCENKHIPNFVVTIHTMGQRVVVGDIQDSFHFVRYKRQENQLIVFADDTTPRWITCSTLLDYNTVAGADKFGNITVIRLPQEVSDDVDEDPTGNKALWDRGVLSGASQKIDIIANFHIGELVTSLQRATLIPGGSEALVYTTLSGGIGMLVPFTSHEDHDFFQHLEMYMRSEYQSIVGRDHLAYRSYYFPLKNMIDGDLCEMFNSIDISKQRSLAEELERTPSEVSKKLEDIRTRYAF</sequence>
<evidence type="ECO:0000256" key="1">
    <source>
        <dbReference type="ARBA" id="ARBA00004123"/>
    </source>
</evidence>
<dbReference type="GO" id="GO:0016567">
    <property type="term" value="P:protein ubiquitination"/>
    <property type="evidence" value="ECO:0007669"/>
    <property type="project" value="UniProtKB-UniRule"/>
</dbReference>
<dbReference type="Proteomes" id="UP001519460">
    <property type="component" value="Unassembled WGS sequence"/>
</dbReference>
<proteinExistence type="inferred from homology"/>
<dbReference type="GO" id="GO:0005634">
    <property type="term" value="C:nucleus"/>
    <property type="evidence" value="ECO:0007669"/>
    <property type="project" value="UniProtKB-SubCell"/>
</dbReference>
<comment type="subunit">
    <text evidence="7">Component of the UV-DDB complex.</text>
</comment>
<evidence type="ECO:0000256" key="7">
    <source>
        <dbReference type="RuleBase" id="RU368023"/>
    </source>
</evidence>
<dbReference type="PANTHER" id="PTHR10644">
    <property type="entry name" value="DNA REPAIR/RNA PROCESSING CPSF FAMILY"/>
    <property type="match status" value="1"/>
</dbReference>
<dbReference type="FunFam" id="1.10.150.910:FF:000002">
    <property type="entry name" value="Splicing factor 3B subunit 3"/>
    <property type="match status" value="1"/>
</dbReference>
<keyword evidence="10" id="KW-1185">Reference proteome</keyword>
<feature type="domain" description="RSE1/DDB1/CPSF1 C-terminal" evidence="8">
    <location>
        <begin position="45"/>
        <end position="365"/>
    </location>
</feature>
<evidence type="ECO:0000256" key="3">
    <source>
        <dbReference type="ARBA" id="ARBA00014577"/>
    </source>
</evidence>
<dbReference type="EMBL" id="JACVVK020000403">
    <property type="protein sequence ID" value="KAK7475529.1"/>
    <property type="molecule type" value="Genomic_DNA"/>
</dbReference>
<keyword evidence="7" id="KW-0234">DNA repair</keyword>
<protein>
    <recommendedName>
        <fullName evidence="3 7">DNA damage-binding protein 1</fullName>
    </recommendedName>
    <alternativeName>
        <fullName evidence="5 7">Damage-specific DNA-binding protein 1</fullName>
    </alternativeName>
</protein>
<dbReference type="GO" id="GO:0006281">
    <property type="term" value="P:DNA repair"/>
    <property type="evidence" value="ECO:0007669"/>
    <property type="project" value="UniProtKB-KW"/>
</dbReference>
<dbReference type="InterPro" id="IPR011047">
    <property type="entry name" value="Quinoprotein_ADH-like_sf"/>
</dbReference>
<dbReference type="GO" id="GO:0043161">
    <property type="term" value="P:proteasome-mediated ubiquitin-dependent protein catabolic process"/>
    <property type="evidence" value="ECO:0007669"/>
    <property type="project" value="UniProtKB-UniRule"/>
</dbReference>
<gene>
    <name evidence="9" type="ORF">BaRGS_00033218</name>
</gene>
<dbReference type="InterPro" id="IPR004871">
    <property type="entry name" value="RSE1/DDB1/CPSF1_C"/>
</dbReference>
<name>A0ABD0JKW9_9CAEN</name>
<evidence type="ECO:0000256" key="6">
    <source>
        <dbReference type="ARBA" id="ARBA00038266"/>
    </source>
</evidence>
<organism evidence="9 10">
    <name type="scientific">Batillaria attramentaria</name>
    <dbReference type="NCBI Taxonomy" id="370345"/>
    <lineage>
        <taxon>Eukaryota</taxon>
        <taxon>Metazoa</taxon>
        <taxon>Spiralia</taxon>
        <taxon>Lophotrochozoa</taxon>
        <taxon>Mollusca</taxon>
        <taxon>Gastropoda</taxon>
        <taxon>Caenogastropoda</taxon>
        <taxon>Sorbeoconcha</taxon>
        <taxon>Cerithioidea</taxon>
        <taxon>Batillariidae</taxon>
        <taxon>Batillaria</taxon>
    </lineage>
</organism>
<comment type="pathway">
    <text evidence="7">Protein modification; protein ubiquitination.</text>
</comment>
<dbReference type="Gene3D" id="1.10.150.910">
    <property type="match status" value="1"/>
</dbReference>
<dbReference type="InterPro" id="IPR015943">
    <property type="entry name" value="WD40/YVTN_repeat-like_dom_sf"/>
</dbReference>
<comment type="caution">
    <text evidence="9">The sequence shown here is derived from an EMBL/GenBank/DDBJ whole genome shotgun (WGS) entry which is preliminary data.</text>
</comment>
<reference evidence="9 10" key="1">
    <citation type="journal article" date="2023" name="Sci. Data">
        <title>Genome assembly of the Korean intertidal mud-creeper Batillaria attramentaria.</title>
        <authorList>
            <person name="Patra A.K."/>
            <person name="Ho P.T."/>
            <person name="Jun S."/>
            <person name="Lee S.J."/>
            <person name="Kim Y."/>
            <person name="Won Y.J."/>
        </authorList>
    </citation>
    <scope>NUCLEOTIDE SEQUENCE [LARGE SCALE GENOMIC DNA]</scope>
    <source>
        <strain evidence="9">Wonlab-2016</strain>
    </source>
</reference>
<keyword evidence="4 7" id="KW-0539">Nucleus</keyword>
<comment type="similarity">
    <text evidence="2 7">Belongs to the DDB1 family.</text>
</comment>
<dbReference type="AlphaFoldDB" id="A0ABD0JKW9"/>
<evidence type="ECO:0000313" key="10">
    <source>
        <dbReference type="Proteomes" id="UP001519460"/>
    </source>
</evidence>
<evidence type="ECO:0000313" key="9">
    <source>
        <dbReference type="EMBL" id="KAK7475529.1"/>
    </source>
</evidence>
<dbReference type="SUPFAM" id="SSF50998">
    <property type="entry name" value="Quinoprotein alcohol dehydrogenase-like"/>
    <property type="match status" value="1"/>
</dbReference>
<comment type="subcellular location">
    <subcellularLocation>
        <location evidence="1 7">Nucleus</location>
    </subcellularLocation>
</comment>
<comment type="function">
    <text evidence="7">Component of complexes involved in DNA repair and protein ubiquitination. May play a role in the regulation of the circadian clock.</text>
</comment>
<comment type="similarity">
    <text evidence="6">Belongs to the RSE1 family.</text>
</comment>
<evidence type="ECO:0000256" key="2">
    <source>
        <dbReference type="ARBA" id="ARBA00007453"/>
    </source>
</evidence>
<evidence type="ECO:0000259" key="8">
    <source>
        <dbReference type="Pfam" id="PF03178"/>
    </source>
</evidence>
<comment type="domain">
    <text evidence="7">The core of the protein consists of three WD40 beta-propeller domains.</text>
</comment>
<evidence type="ECO:0000256" key="5">
    <source>
        <dbReference type="ARBA" id="ARBA00031668"/>
    </source>
</evidence>
<dbReference type="InterPro" id="IPR050358">
    <property type="entry name" value="RSE1/DDB1/CFT1"/>
</dbReference>
<evidence type="ECO:0000256" key="4">
    <source>
        <dbReference type="ARBA" id="ARBA00023242"/>
    </source>
</evidence>
<dbReference type="Pfam" id="PF03178">
    <property type="entry name" value="CPSF_A"/>
    <property type="match status" value="1"/>
</dbReference>